<proteinExistence type="predicted"/>
<evidence type="ECO:0000313" key="1">
    <source>
        <dbReference type="EMBL" id="KZP09253.1"/>
    </source>
</evidence>
<protein>
    <submittedName>
        <fullName evidence="1">Uncharacterized protein</fullName>
    </submittedName>
</protein>
<sequence>MQLDAHHRQRYRDMRAAISAHGIECTGLRDAGGGGKALYAMEAGVTVCFFASEARWTQPGRGQAGISRLAASGSEREAEMTAWIKLDDHRRWSARTVLSTCQQSACQPATNSLVATVSINFVVFKLTASRGTAKRRNSSLSGPSVVRVNHV</sequence>
<name>A0A165Y6E4_9AGAM</name>
<organism evidence="1 2">
    <name type="scientific">Athelia psychrophila</name>
    <dbReference type="NCBI Taxonomy" id="1759441"/>
    <lineage>
        <taxon>Eukaryota</taxon>
        <taxon>Fungi</taxon>
        <taxon>Dikarya</taxon>
        <taxon>Basidiomycota</taxon>
        <taxon>Agaricomycotina</taxon>
        <taxon>Agaricomycetes</taxon>
        <taxon>Agaricomycetidae</taxon>
        <taxon>Atheliales</taxon>
        <taxon>Atheliaceae</taxon>
        <taxon>Athelia</taxon>
    </lineage>
</organism>
<evidence type="ECO:0000313" key="2">
    <source>
        <dbReference type="Proteomes" id="UP000076532"/>
    </source>
</evidence>
<dbReference type="Proteomes" id="UP000076532">
    <property type="component" value="Unassembled WGS sequence"/>
</dbReference>
<keyword evidence="2" id="KW-1185">Reference proteome</keyword>
<accession>A0A165Y6E4</accession>
<dbReference type="EMBL" id="KV417704">
    <property type="protein sequence ID" value="KZP09253.1"/>
    <property type="molecule type" value="Genomic_DNA"/>
</dbReference>
<reference evidence="1 2" key="1">
    <citation type="journal article" date="2016" name="Mol. Biol. Evol.">
        <title>Comparative Genomics of Early-Diverging Mushroom-Forming Fungi Provides Insights into the Origins of Lignocellulose Decay Capabilities.</title>
        <authorList>
            <person name="Nagy L.G."/>
            <person name="Riley R."/>
            <person name="Tritt A."/>
            <person name="Adam C."/>
            <person name="Daum C."/>
            <person name="Floudas D."/>
            <person name="Sun H."/>
            <person name="Yadav J.S."/>
            <person name="Pangilinan J."/>
            <person name="Larsson K.H."/>
            <person name="Matsuura K."/>
            <person name="Barry K."/>
            <person name="Labutti K."/>
            <person name="Kuo R."/>
            <person name="Ohm R.A."/>
            <person name="Bhattacharya S.S."/>
            <person name="Shirouzu T."/>
            <person name="Yoshinaga Y."/>
            <person name="Martin F.M."/>
            <person name="Grigoriev I.V."/>
            <person name="Hibbett D.S."/>
        </authorList>
    </citation>
    <scope>NUCLEOTIDE SEQUENCE [LARGE SCALE GENOMIC DNA]</scope>
    <source>
        <strain evidence="1 2">CBS 109695</strain>
    </source>
</reference>
<dbReference type="AlphaFoldDB" id="A0A165Y6E4"/>
<gene>
    <name evidence="1" type="ORF">FIBSPDRAFT_900628</name>
</gene>